<sequence length="242" mass="27693">MPALNQLVSSIRSVDSITTREAEAMHALMTRHYEAVPRARFDADLAEKDEVVMLHDDVGALRGFTTLAWNPAGELPEGDILFSGDTIIDESCWGTQELVRAFCQRAGAWRATSGRRLFWLLISKGHRTYLYLPLFARRFHPHPEHVEQEWQDIAARVAETMFGDSWQEREGVVRFAESHGHLRGDLADDTRGKQDNPWVRFFLERNPRYDQGEELVCLTEMTDENLRRGALAAFREGFESAS</sequence>
<proteinExistence type="predicted"/>
<protein>
    <recommendedName>
        <fullName evidence="3">GNAT family N-acetyltransferase</fullName>
    </recommendedName>
</protein>
<gene>
    <name evidence="1" type="ORF">OKA05_07045</name>
</gene>
<dbReference type="EMBL" id="JAPDDT010000002">
    <property type="protein sequence ID" value="MCW1922304.1"/>
    <property type="molecule type" value="Genomic_DNA"/>
</dbReference>
<comment type="caution">
    <text evidence="1">The sequence shown here is derived from an EMBL/GenBank/DDBJ whole genome shotgun (WGS) entry which is preliminary data.</text>
</comment>
<reference evidence="1 2" key="1">
    <citation type="submission" date="2022-10" db="EMBL/GenBank/DDBJ databases">
        <title>Luteolibacter arcticus strain CCTCC AB 2014275, whole genome shotgun sequencing project.</title>
        <authorList>
            <person name="Zhao G."/>
            <person name="Shen L."/>
        </authorList>
    </citation>
    <scope>NUCLEOTIDE SEQUENCE [LARGE SCALE GENOMIC DNA]</scope>
    <source>
        <strain evidence="1 2">CCTCC AB 2014275</strain>
    </source>
</reference>
<dbReference type="Proteomes" id="UP001320876">
    <property type="component" value="Unassembled WGS sequence"/>
</dbReference>
<evidence type="ECO:0000313" key="1">
    <source>
        <dbReference type="EMBL" id="MCW1922304.1"/>
    </source>
</evidence>
<evidence type="ECO:0008006" key="3">
    <source>
        <dbReference type="Google" id="ProtNLM"/>
    </source>
</evidence>
<accession>A0ABT3GFA3</accession>
<keyword evidence="2" id="KW-1185">Reference proteome</keyword>
<organism evidence="1 2">
    <name type="scientific">Luteolibacter arcticus</name>
    <dbReference type="NCBI Taxonomy" id="1581411"/>
    <lineage>
        <taxon>Bacteria</taxon>
        <taxon>Pseudomonadati</taxon>
        <taxon>Verrucomicrobiota</taxon>
        <taxon>Verrucomicrobiia</taxon>
        <taxon>Verrucomicrobiales</taxon>
        <taxon>Verrucomicrobiaceae</taxon>
        <taxon>Luteolibacter</taxon>
    </lineage>
</organism>
<name>A0ABT3GFA3_9BACT</name>
<evidence type="ECO:0000313" key="2">
    <source>
        <dbReference type="Proteomes" id="UP001320876"/>
    </source>
</evidence>